<keyword evidence="1" id="KW-0812">Transmembrane</keyword>
<feature type="transmembrane region" description="Helical" evidence="1">
    <location>
        <begin position="590"/>
        <end position="608"/>
    </location>
</feature>
<feature type="transmembrane region" description="Helical" evidence="1">
    <location>
        <begin position="291"/>
        <end position="307"/>
    </location>
</feature>
<keyword evidence="1" id="KW-0472">Membrane</keyword>
<dbReference type="PANTHER" id="PTHR16214">
    <property type="entry name" value="TRANSMEMBRANE PROTEIN 260"/>
    <property type="match status" value="1"/>
</dbReference>
<feature type="transmembrane region" description="Helical" evidence="1">
    <location>
        <begin position="342"/>
        <end position="365"/>
    </location>
</feature>
<feature type="transmembrane region" description="Helical" evidence="1">
    <location>
        <begin position="117"/>
        <end position="134"/>
    </location>
</feature>
<dbReference type="EMBL" id="CM001167">
    <property type="protein sequence ID" value="EGJ70548.1"/>
    <property type="molecule type" value="Genomic_DNA"/>
</dbReference>
<sequence>MKHYKTLNNFTGLLVFVIASLVYGLTIEPTASFWDCGEFILSSYKLEVGHPPGAPFFMLTANFFSQFASDPSHVAMMVNLMSAVMSGACIMFLYWTITYLVKKLLSASETVKNTSQLIAIIGSGLVGAFVYMFSDTFWFSAVEGEVYAYSSLFTAVVFWLILKWDESEDTPEADRWLILIAYLTGLSIGVHLLNLLCIPAIVMVYYFKKRPNSSLKNSLIVLAFSAILVGVVLYGMIPGVIKVGGAFDLFFVNSLGYSFNTGLIAYIIVLAIILAWAIVESVKGKNALRMNISFLATLALVGIPFLGEGFTSLIIGIVILAVLGFAIYKFKNIFTARVLNTTILCITFIMVGYSSYTLIIMRSLANTPMDQNSPEEIFTLGSYLGREQYGSRPLFYGQTYNSIPKSNPEGGLVRKSESYTYIPKVKDNPNDPDEYEKVLKPAEYVFEQNMLFPRMYSQQHAGIYEQWVDIEGKQEPFYYNGRVIPVTIPTQWENIQFLLKYQVGYMYWRYFLWNFVGRQNDLQGQGDLDKGNWLTGISFIDNMAYGDQDKLPKDIQENKGRNVFYGLPLLLGIIGLLWQLNKGRKGTEQFSIVFLLFFMTGLAIILYLNQTPMQVRERDYAYAASFYAFAIWIGMGVIGVTRLVKDITNKETPAISGLVLGLSLLVPLQMGCQTWDDHDRSGRYFARDFGQNYLNSTQEKGFPIIFNNGDNDTFPLWYSQEVEGSRTDVRTCNFSYINTDWYIDQMIRPAYESPGLPIKWPRKFFGNDVNNAVEVRPELKELILNEYNKAKNKAEEGDDRLLKLFQLKYGEEPFSVQNVFEKWIMSDDPQLRVIPTDTLSIKVNKEAVLNSGMKIPEGIEIPSHIYISLSGKRMLTKGNLMFLEILANTNWERPVYVAVSVGSDEYLNLDKYLIQEGLAYRFTPFNWEKIQKDELKSKYPDIDVSKIPYQIPIDSKLMYENLMTKFKFGGMETKGIYIDENAMRMCLTHRRIFVNLANQLIEEGDTEKAMEVLKKADEFILADNVPHDFQSYSHLMAESYYQLDKDEKADEIALELADKSLSYVDWTLSLSDSQLPNALSSLSYHFSMLRNIIAIMNQYDSKHTQDYMQKQKAYATMLERRIQKLKQDQQDI</sequence>
<keyword evidence="3" id="KW-1185">Reference proteome</keyword>
<reference evidence="2 3" key="1">
    <citation type="journal article" date="2011" name="Stand. Genomic Sci.">
        <title>Non-contiguous finished genome sequence of Bacteroides coprosuis type strain (PC139).</title>
        <authorList>
            <person name="Land M."/>
            <person name="Held B."/>
            <person name="Gronow S."/>
            <person name="Abt B."/>
            <person name="Lucas S."/>
            <person name="Del Rio T.G."/>
            <person name="Nolan M."/>
            <person name="Tice H."/>
            <person name="Cheng J.F."/>
            <person name="Pitluck S."/>
            <person name="Liolios K."/>
            <person name="Pagani I."/>
            <person name="Ivanova N."/>
            <person name="Mavromatis K."/>
            <person name="Mikhailova N."/>
            <person name="Pati A."/>
            <person name="Tapia R."/>
            <person name="Han C."/>
            <person name="Goodwin L."/>
            <person name="Chen A."/>
            <person name="Palaniappan K."/>
            <person name="Hauser L."/>
            <person name="Brambilla E.M."/>
            <person name="Rohde M."/>
            <person name="Goker M."/>
            <person name="Detter J.C."/>
            <person name="Woyke T."/>
            <person name="Bristow J."/>
            <person name="Eisen J.A."/>
            <person name="Markowitz V."/>
            <person name="Hugenholtz P."/>
            <person name="Kyrpides N.C."/>
            <person name="Klenk H.P."/>
            <person name="Lapidus A."/>
        </authorList>
    </citation>
    <scope>NUCLEOTIDE SEQUENCE [LARGE SCALE GENOMIC DNA]</scope>
    <source>
        <strain evidence="2 3">DSM 18011</strain>
    </source>
</reference>
<dbReference type="STRING" id="679937.Bcop_0329"/>
<organism evidence="2 3">
    <name type="scientific">Bacteroides coprosuis DSM 18011</name>
    <dbReference type="NCBI Taxonomy" id="679937"/>
    <lineage>
        <taxon>Bacteria</taxon>
        <taxon>Pseudomonadati</taxon>
        <taxon>Bacteroidota</taxon>
        <taxon>Bacteroidia</taxon>
        <taxon>Bacteroidales</taxon>
        <taxon>Bacteroidaceae</taxon>
        <taxon>Bacteroides</taxon>
    </lineage>
</organism>
<evidence type="ECO:0000256" key="1">
    <source>
        <dbReference type="SAM" id="Phobius"/>
    </source>
</evidence>
<feature type="transmembrane region" description="Helical" evidence="1">
    <location>
        <begin position="219"/>
        <end position="237"/>
    </location>
</feature>
<feature type="transmembrane region" description="Helical" evidence="1">
    <location>
        <begin position="77"/>
        <end position="97"/>
    </location>
</feature>
<dbReference type="HOGENOM" id="CLU_005363_0_0_10"/>
<name>F3ZQH0_9BACE</name>
<feature type="transmembrane region" description="Helical" evidence="1">
    <location>
        <begin position="176"/>
        <end position="207"/>
    </location>
</feature>
<evidence type="ECO:0008006" key="4">
    <source>
        <dbReference type="Google" id="ProtNLM"/>
    </source>
</evidence>
<proteinExistence type="predicted"/>
<feature type="transmembrane region" description="Helical" evidence="1">
    <location>
        <begin position="257"/>
        <end position="279"/>
    </location>
</feature>
<dbReference type="OrthoDB" id="9807602at2"/>
<dbReference type="SUPFAM" id="SSF48452">
    <property type="entry name" value="TPR-like"/>
    <property type="match status" value="1"/>
</dbReference>
<dbReference type="InterPro" id="IPR021280">
    <property type="entry name" value="TMEM260-like"/>
</dbReference>
<feature type="transmembrane region" description="Helical" evidence="1">
    <location>
        <begin position="620"/>
        <end position="640"/>
    </location>
</feature>
<dbReference type="InterPro" id="IPR052724">
    <property type="entry name" value="GT117_domain-containing"/>
</dbReference>
<dbReference type="eggNOG" id="COG1287">
    <property type="taxonomic scope" value="Bacteria"/>
</dbReference>
<evidence type="ECO:0000313" key="3">
    <source>
        <dbReference type="Proteomes" id="UP000018439"/>
    </source>
</evidence>
<dbReference type="AlphaFoldDB" id="F3ZQH0"/>
<dbReference type="Proteomes" id="UP000018439">
    <property type="component" value="Chromosome"/>
</dbReference>
<evidence type="ECO:0000313" key="2">
    <source>
        <dbReference type="EMBL" id="EGJ70548.1"/>
    </source>
</evidence>
<accession>F3ZQH0</accession>
<dbReference type="PANTHER" id="PTHR16214:SF3">
    <property type="entry name" value="TRANSMEMBRANE PROTEIN 260"/>
    <property type="match status" value="1"/>
</dbReference>
<dbReference type="InterPro" id="IPR011990">
    <property type="entry name" value="TPR-like_helical_dom_sf"/>
</dbReference>
<feature type="transmembrane region" description="Helical" evidence="1">
    <location>
        <begin position="562"/>
        <end position="578"/>
    </location>
</feature>
<gene>
    <name evidence="2" type="ORF">Bcop_0329</name>
</gene>
<dbReference type="Pfam" id="PF11028">
    <property type="entry name" value="TMEM260-like"/>
    <property type="match status" value="1"/>
</dbReference>
<keyword evidence="1" id="KW-1133">Transmembrane helix</keyword>
<protein>
    <recommendedName>
        <fullName evidence="4">DUF2723 domain-containing protein</fullName>
    </recommendedName>
</protein>